<name>A0A0F4HGE9_LIMFE</name>
<reference evidence="3 6" key="1">
    <citation type="submission" date="2016-12" db="EMBL/GenBank/DDBJ databases">
        <title>Complete Genome Sequence of Lactobacillus fermentum Strain SNUV175, a Probiotic for Treatment of Bacterial Vaginosis.</title>
        <authorList>
            <person name="Lee S."/>
            <person name="You H.J."/>
            <person name="Kwon B."/>
            <person name="Ko G."/>
        </authorList>
    </citation>
    <scope>NUCLEOTIDE SEQUENCE [LARGE SCALE GENOMIC DNA]</scope>
    <source>
        <strain evidence="3 6">SNUV175</strain>
    </source>
</reference>
<dbReference type="Proteomes" id="UP000503169">
    <property type="component" value="Chromosome"/>
</dbReference>
<dbReference type="Pfam" id="PF24710">
    <property type="entry name" value="DUF7671"/>
    <property type="match status" value="1"/>
</dbReference>
<dbReference type="Proteomes" id="UP000185427">
    <property type="component" value="Chromosome"/>
</dbReference>
<evidence type="ECO:0000313" key="4">
    <source>
        <dbReference type="EMBL" id="MPQ35361.1"/>
    </source>
</evidence>
<evidence type="ECO:0000256" key="1">
    <source>
        <dbReference type="SAM" id="MobiDB-lite"/>
    </source>
</evidence>
<dbReference type="InterPro" id="IPR056088">
    <property type="entry name" value="DUF7671"/>
</dbReference>
<evidence type="ECO:0000313" key="8">
    <source>
        <dbReference type="Proteomes" id="UP000503169"/>
    </source>
</evidence>
<sequence length="107" mass="11881">MAKKNQYPVTRYTGVPVENDGNGGYQLKRDASGAAKLHVWRTGKHTRGKYTGIGQLMLTENNLLVMIVAAEPMAFKDRHQEVPLQRFLTTTATPGLVEQGRILLEEG</sequence>
<reference evidence="4 7" key="2">
    <citation type="submission" date="2019-10" db="EMBL/GenBank/DDBJ databases">
        <title>Genome Sequencing and assembly of Lactobacillus fermentum I2, a lactic acid bacteria.</title>
        <authorList>
            <person name="Lopes L.S."/>
            <person name="Persinoti G.F."/>
            <person name="Riano-Pachon D.M."/>
            <person name="Labate C.A."/>
        </authorList>
    </citation>
    <scope>NUCLEOTIDE SEQUENCE [LARGE SCALE GENOMIC DNA]</scope>
    <source>
        <strain evidence="4 7">I2</strain>
    </source>
</reference>
<dbReference type="AlphaFoldDB" id="A0A0F4HGE9"/>
<dbReference type="OrthoDB" id="2142474at2"/>
<dbReference type="PATRIC" id="fig|1613.32.peg.996"/>
<evidence type="ECO:0000313" key="5">
    <source>
        <dbReference type="EMBL" id="QIX59621.1"/>
    </source>
</evidence>
<feature type="region of interest" description="Disordered" evidence="1">
    <location>
        <begin position="1"/>
        <end position="21"/>
    </location>
</feature>
<protein>
    <recommendedName>
        <fullName evidence="2">DUF7671 domain-containing protein</fullName>
    </recommendedName>
</protein>
<gene>
    <name evidence="3" type="ORF">BUW47_05400</name>
    <name evidence="4" type="ORF">GC247_05525</name>
    <name evidence="5" type="ORF">HCY95_02081</name>
</gene>
<feature type="domain" description="DUF7671" evidence="2">
    <location>
        <begin position="4"/>
        <end position="98"/>
    </location>
</feature>
<evidence type="ECO:0000313" key="7">
    <source>
        <dbReference type="Proteomes" id="UP000466799"/>
    </source>
</evidence>
<evidence type="ECO:0000313" key="6">
    <source>
        <dbReference type="Proteomes" id="UP000185427"/>
    </source>
</evidence>
<dbReference type="EMBL" id="CP050919">
    <property type="protein sequence ID" value="QIX59621.1"/>
    <property type="molecule type" value="Genomic_DNA"/>
</dbReference>
<dbReference type="EMBL" id="CP019030">
    <property type="protein sequence ID" value="APU45895.1"/>
    <property type="molecule type" value="Genomic_DNA"/>
</dbReference>
<evidence type="ECO:0000259" key="2">
    <source>
        <dbReference type="Pfam" id="PF24710"/>
    </source>
</evidence>
<proteinExistence type="predicted"/>
<reference evidence="5 8" key="3">
    <citation type="submission" date="2020-04" db="EMBL/GenBank/DDBJ databases">
        <title>Novel strain L. Fermentum HFD1 producer antibacterial peptides.</title>
        <authorList>
            <person name="Ozhegov G.D."/>
            <person name="Pavlova A.S."/>
            <person name="Zhuravleva D.E."/>
            <person name="Gogoleva N.V."/>
            <person name="Shagimardanova E.I."/>
            <person name="Markelova M.I."/>
            <person name="Yarullina D.R."/>
            <person name="Kayumov A.R."/>
        </authorList>
    </citation>
    <scope>NUCLEOTIDE SEQUENCE [LARGE SCALE GENOMIC DNA]</scope>
    <source>
        <strain evidence="5 8">HFD1</strain>
    </source>
</reference>
<dbReference type="EMBL" id="WHJL01000028">
    <property type="protein sequence ID" value="MPQ35361.1"/>
    <property type="molecule type" value="Genomic_DNA"/>
</dbReference>
<accession>A0A0F4HGE9</accession>
<dbReference type="Proteomes" id="UP000466799">
    <property type="component" value="Unassembled WGS sequence"/>
</dbReference>
<dbReference type="RefSeq" id="WP_003685578.1">
    <property type="nucleotide sequence ID" value="NZ_CALYNE010000030.1"/>
</dbReference>
<evidence type="ECO:0000313" key="3">
    <source>
        <dbReference type="EMBL" id="APU45895.1"/>
    </source>
</evidence>
<organism evidence="3 6">
    <name type="scientific">Limosilactobacillus fermentum</name>
    <name type="common">Lactobacillus fermentum</name>
    <dbReference type="NCBI Taxonomy" id="1613"/>
    <lineage>
        <taxon>Bacteria</taxon>
        <taxon>Bacillati</taxon>
        <taxon>Bacillota</taxon>
        <taxon>Bacilli</taxon>
        <taxon>Lactobacillales</taxon>
        <taxon>Lactobacillaceae</taxon>
        <taxon>Limosilactobacillus</taxon>
    </lineage>
</organism>